<dbReference type="SUPFAM" id="SSF53335">
    <property type="entry name" value="S-adenosyl-L-methionine-dependent methyltransferases"/>
    <property type="match status" value="1"/>
</dbReference>
<dbReference type="Proteomes" id="UP001610432">
    <property type="component" value="Unassembled WGS sequence"/>
</dbReference>
<keyword evidence="2" id="KW-0808">Transferase</keyword>
<dbReference type="RefSeq" id="XP_070881399.1">
    <property type="nucleotide sequence ID" value="XM_071030405.1"/>
</dbReference>
<dbReference type="InterPro" id="IPR013216">
    <property type="entry name" value="Methyltransf_11"/>
</dbReference>
<gene>
    <name evidence="2" type="ORF">BJX67DRAFT_366450</name>
</gene>
<dbReference type="GeneID" id="98145477"/>
<dbReference type="GO" id="GO:0032259">
    <property type="term" value="P:methylation"/>
    <property type="evidence" value="ECO:0007669"/>
    <property type="project" value="UniProtKB-KW"/>
</dbReference>
<protein>
    <submittedName>
        <fullName evidence="2">S-adenosyl-L-methionine-dependent methyltransferase</fullName>
    </submittedName>
</protein>
<keyword evidence="2" id="KW-0489">Methyltransferase</keyword>
<evidence type="ECO:0000313" key="3">
    <source>
        <dbReference type="Proteomes" id="UP001610432"/>
    </source>
</evidence>
<accession>A0ABR4LD20</accession>
<evidence type="ECO:0000313" key="2">
    <source>
        <dbReference type="EMBL" id="KAL2862420.1"/>
    </source>
</evidence>
<dbReference type="CDD" id="cd02440">
    <property type="entry name" value="AdoMet_MTases"/>
    <property type="match status" value="1"/>
</dbReference>
<keyword evidence="3" id="KW-1185">Reference proteome</keyword>
<dbReference type="Gene3D" id="3.40.50.150">
    <property type="entry name" value="Vaccinia Virus protein VP39"/>
    <property type="match status" value="1"/>
</dbReference>
<proteinExistence type="predicted"/>
<dbReference type="PANTHER" id="PTHR44942:SF10">
    <property type="entry name" value="METHYLTRANSFERASE TYPE 11 DOMAIN-CONTAINING PROTEIN"/>
    <property type="match status" value="1"/>
</dbReference>
<dbReference type="Pfam" id="PF08241">
    <property type="entry name" value="Methyltransf_11"/>
    <property type="match status" value="1"/>
</dbReference>
<comment type="caution">
    <text evidence="2">The sequence shown here is derived from an EMBL/GenBank/DDBJ whole genome shotgun (WGS) entry which is preliminary data.</text>
</comment>
<organism evidence="2 3">
    <name type="scientific">Aspergillus lucknowensis</name>
    <dbReference type="NCBI Taxonomy" id="176173"/>
    <lineage>
        <taxon>Eukaryota</taxon>
        <taxon>Fungi</taxon>
        <taxon>Dikarya</taxon>
        <taxon>Ascomycota</taxon>
        <taxon>Pezizomycotina</taxon>
        <taxon>Eurotiomycetes</taxon>
        <taxon>Eurotiomycetidae</taxon>
        <taxon>Eurotiales</taxon>
        <taxon>Aspergillaceae</taxon>
        <taxon>Aspergillus</taxon>
        <taxon>Aspergillus subgen. Nidulantes</taxon>
    </lineage>
</organism>
<sequence length="331" mass="35968">MPPTEPTFHAYTKAQGAAYAQIRLDYHPSLYNTVLSHHTATGGKLDLLLDVGCGPGIAVSNLAKHFTHAVGLDPSQGMIETARSLAATRTPSTSTTSTGAPITFEVSSAEDLGSNLSPPIADNSVDLITVAMAAHWFDMPRFWASAARVLKPGGTVAIWGSGHMRVHPTAVPNAAAIQDAMDHMEIEYLREHFLPGNWLTRNNYAGLVLPWTVEPAVPGFERDSFVRREWGVGDEDFYARGPVVVDLDGLERMLGTSSPVTRWREANPDAVGTERDVIWMFRRVVERLLREAGVKEGEETVTGAGEAVLMLVKKEDCRDADKAHLVDIAGT</sequence>
<dbReference type="EMBL" id="JBFXLQ010000068">
    <property type="protein sequence ID" value="KAL2862420.1"/>
    <property type="molecule type" value="Genomic_DNA"/>
</dbReference>
<evidence type="ECO:0000259" key="1">
    <source>
        <dbReference type="Pfam" id="PF08241"/>
    </source>
</evidence>
<dbReference type="GO" id="GO:0008168">
    <property type="term" value="F:methyltransferase activity"/>
    <property type="evidence" value="ECO:0007669"/>
    <property type="project" value="UniProtKB-KW"/>
</dbReference>
<reference evidence="2 3" key="1">
    <citation type="submission" date="2024-07" db="EMBL/GenBank/DDBJ databases">
        <title>Section-level genome sequencing and comparative genomics of Aspergillus sections Usti and Cavernicolus.</title>
        <authorList>
            <consortium name="Lawrence Berkeley National Laboratory"/>
            <person name="Nybo J.L."/>
            <person name="Vesth T.C."/>
            <person name="Theobald S."/>
            <person name="Frisvad J.C."/>
            <person name="Larsen T.O."/>
            <person name="Kjaerboelling I."/>
            <person name="Rothschild-Mancinelli K."/>
            <person name="Lyhne E.K."/>
            <person name="Kogle M.E."/>
            <person name="Barry K."/>
            <person name="Clum A."/>
            <person name="Na H."/>
            <person name="Ledsgaard L."/>
            <person name="Lin J."/>
            <person name="Lipzen A."/>
            <person name="Kuo A."/>
            <person name="Riley R."/>
            <person name="Mondo S."/>
            <person name="Labutti K."/>
            <person name="Haridas S."/>
            <person name="Pangalinan J."/>
            <person name="Salamov A.A."/>
            <person name="Simmons B.A."/>
            <person name="Magnuson J.K."/>
            <person name="Chen J."/>
            <person name="Drula E."/>
            <person name="Henrissat B."/>
            <person name="Wiebenga A."/>
            <person name="Lubbers R.J."/>
            <person name="Gomes A.C."/>
            <person name="Macurrencykelacurrency M.R."/>
            <person name="Stajich J."/>
            <person name="Grigoriev I.V."/>
            <person name="Mortensen U.H."/>
            <person name="De Vries R.P."/>
            <person name="Baker S.E."/>
            <person name="Andersen M.R."/>
        </authorList>
    </citation>
    <scope>NUCLEOTIDE SEQUENCE [LARGE SCALE GENOMIC DNA]</scope>
    <source>
        <strain evidence="2 3">CBS 449.75</strain>
    </source>
</reference>
<feature type="domain" description="Methyltransferase type 11" evidence="1">
    <location>
        <begin position="49"/>
        <end position="158"/>
    </location>
</feature>
<dbReference type="PANTHER" id="PTHR44942">
    <property type="entry name" value="METHYLTRANSF_11 DOMAIN-CONTAINING PROTEIN"/>
    <property type="match status" value="1"/>
</dbReference>
<dbReference type="InterPro" id="IPR029063">
    <property type="entry name" value="SAM-dependent_MTases_sf"/>
</dbReference>
<dbReference type="InterPro" id="IPR051052">
    <property type="entry name" value="Diverse_substrate_MTase"/>
</dbReference>
<name>A0ABR4LD20_9EURO</name>